<gene>
    <name evidence="8" type="ORF">A2397_02295</name>
</gene>
<dbReference type="Proteomes" id="UP000176424">
    <property type="component" value="Unassembled WGS sequence"/>
</dbReference>
<dbReference type="STRING" id="1797263.A2397_02295"/>
<dbReference type="GO" id="GO:0046872">
    <property type="term" value="F:metal ion binding"/>
    <property type="evidence" value="ECO:0007669"/>
    <property type="project" value="UniProtKB-KW"/>
</dbReference>
<keyword evidence="5" id="KW-0255">Endonuclease</keyword>
<comment type="similarity">
    <text evidence="2">Belongs to the endoribonuclease YbeY family.</text>
</comment>
<sequence>MVTLDIFNKTKLKIDYGLVEEVVQKAMGEMNAEVSVSIVGAPEMKKLHKKYMETYEVTDVLSWPTEEGVGPDGVIHLGDIVVCEEYLKKPGDLEFLVNHGCQHLLGRHHE</sequence>
<evidence type="ECO:0000256" key="5">
    <source>
        <dbReference type="ARBA" id="ARBA00022759"/>
    </source>
</evidence>
<dbReference type="GO" id="GO:0004519">
    <property type="term" value="F:endonuclease activity"/>
    <property type="evidence" value="ECO:0007669"/>
    <property type="project" value="UniProtKB-KW"/>
</dbReference>
<evidence type="ECO:0000256" key="4">
    <source>
        <dbReference type="ARBA" id="ARBA00022723"/>
    </source>
</evidence>
<dbReference type="EMBL" id="MEXR01000032">
    <property type="protein sequence ID" value="OGD09495.1"/>
    <property type="molecule type" value="Genomic_DNA"/>
</dbReference>
<evidence type="ECO:0000313" key="9">
    <source>
        <dbReference type="Proteomes" id="UP000176424"/>
    </source>
</evidence>
<evidence type="ECO:0000256" key="1">
    <source>
        <dbReference type="ARBA" id="ARBA00001947"/>
    </source>
</evidence>
<reference evidence="8 9" key="1">
    <citation type="journal article" date="2016" name="Nat. Commun.">
        <title>Thousands of microbial genomes shed light on interconnected biogeochemical processes in an aquifer system.</title>
        <authorList>
            <person name="Anantharaman K."/>
            <person name="Brown C.T."/>
            <person name="Hug L.A."/>
            <person name="Sharon I."/>
            <person name="Castelle C.J."/>
            <person name="Probst A.J."/>
            <person name="Thomas B.C."/>
            <person name="Singh A."/>
            <person name="Wilkins M.J."/>
            <person name="Karaoz U."/>
            <person name="Brodie E.L."/>
            <person name="Williams K.H."/>
            <person name="Hubbard S.S."/>
            <person name="Banfield J.F."/>
        </authorList>
    </citation>
    <scope>NUCLEOTIDE SEQUENCE [LARGE SCALE GENOMIC DNA]</scope>
</reference>
<keyword evidence="7" id="KW-0862">Zinc</keyword>
<dbReference type="InterPro" id="IPR002036">
    <property type="entry name" value="YbeY"/>
</dbReference>
<dbReference type="NCBIfam" id="TIGR00043">
    <property type="entry name" value="rRNA maturation RNase YbeY"/>
    <property type="match status" value="1"/>
</dbReference>
<evidence type="ECO:0000256" key="2">
    <source>
        <dbReference type="ARBA" id="ARBA00010875"/>
    </source>
</evidence>
<dbReference type="InterPro" id="IPR023091">
    <property type="entry name" value="MetalPrtase_cat_dom_sf_prd"/>
</dbReference>
<accession>A0A1F4ZSX7</accession>
<proteinExistence type="inferred from homology"/>
<dbReference type="AlphaFoldDB" id="A0A1F4ZSX7"/>
<name>A0A1F4ZSX7_9BACT</name>
<evidence type="ECO:0000313" key="8">
    <source>
        <dbReference type="EMBL" id="OGD09495.1"/>
    </source>
</evidence>
<dbReference type="GO" id="GO:0006364">
    <property type="term" value="P:rRNA processing"/>
    <property type="evidence" value="ECO:0007669"/>
    <property type="project" value="InterPro"/>
</dbReference>
<dbReference type="Pfam" id="PF02130">
    <property type="entry name" value="YbeY"/>
    <property type="match status" value="1"/>
</dbReference>
<dbReference type="GO" id="GO:0004222">
    <property type="term" value="F:metalloendopeptidase activity"/>
    <property type="evidence" value="ECO:0007669"/>
    <property type="project" value="InterPro"/>
</dbReference>
<keyword evidence="3" id="KW-0540">Nuclease</keyword>
<organism evidence="8 9">
    <name type="scientific">Candidatus Amesbacteria bacterium RIFOXYB1_FULL_44_23</name>
    <dbReference type="NCBI Taxonomy" id="1797263"/>
    <lineage>
        <taxon>Bacteria</taxon>
        <taxon>Candidatus Amesiibacteriota</taxon>
    </lineage>
</organism>
<dbReference type="Gene3D" id="3.40.390.30">
    <property type="entry name" value="Metalloproteases ('zincins'), catalytic domain"/>
    <property type="match status" value="1"/>
</dbReference>
<protein>
    <recommendedName>
        <fullName evidence="10">rRNA maturation RNase YbeY</fullName>
    </recommendedName>
</protein>
<comment type="caution">
    <text evidence="8">The sequence shown here is derived from an EMBL/GenBank/DDBJ whole genome shotgun (WGS) entry which is preliminary data.</text>
</comment>
<keyword evidence="4" id="KW-0479">Metal-binding</keyword>
<dbReference type="SUPFAM" id="SSF55486">
    <property type="entry name" value="Metalloproteases ('zincins'), catalytic domain"/>
    <property type="match status" value="1"/>
</dbReference>
<evidence type="ECO:0008006" key="10">
    <source>
        <dbReference type="Google" id="ProtNLM"/>
    </source>
</evidence>
<evidence type="ECO:0000256" key="7">
    <source>
        <dbReference type="ARBA" id="ARBA00022833"/>
    </source>
</evidence>
<evidence type="ECO:0000256" key="6">
    <source>
        <dbReference type="ARBA" id="ARBA00022801"/>
    </source>
</evidence>
<evidence type="ECO:0000256" key="3">
    <source>
        <dbReference type="ARBA" id="ARBA00022722"/>
    </source>
</evidence>
<comment type="cofactor">
    <cofactor evidence="1">
        <name>Zn(2+)</name>
        <dbReference type="ChEBI" id="CHEBI:29105"/>
    </cofactor>
</comment>
<keyword evidence="6" id="KW-0378">Hydrolase</keyword>